<keyword evidence="1" id="KW-0472">Membrane</keyword>
<keyword evidence="1" id="KW-1133">Transmembrane helix</keyword>
<dbReference type="EMBL" id="HG994356">
    <property type="protein sequence ID" value="CAF2136170.1"/>
    <property type="molecule type" value="Genomic_DNA"/>
</dbReference>
<keyword evidence="1" id="KW-0812">Transmembrane</keyword>
<dbReference type="AlphaFoldDB" id="A0A816WM61"/>
<dbReference type="Proteomes" id="UP001295469">
    <property type="component" value="Chromosome A02"/>
</dbReference>
<proteinExistence type="predicted"/>
<sequence>MLQSSPRGVIKSIANQNGNYIFTLNILTLKVAFYLFYSVSTLFHSRVSHILVASSPPAAAVQHSPANFNGTGPHLQLRRACTYAPTSGGLVRFRFGLFTHFYISTTSDRNKS</sequence>
<gene>
    <name evidence="2" type="ORF">DARMORV10_A02P03330.1</name>
</gene>
<protein>
    <submittedName>
        <fullName evidence="2">(rape) hypothetical protein</fullName>
    </submittedName>
</protein>
<evidence type="ECO:0000256" key="1">
    <source>
        <dbReference type="SAM" id="Phobius"/>
    </source>
</evidence>
<reference evidence="2" key="1">
    <citation type="submission" date="2021-01" db="EMBL/GenBank/DDBJ databases">
        <authorList>
            <consortium name="Genoscope - CEA"/>
            <person name="William W."/>
        </authorList>
    </citation>
    <scope>NUCLEOTIDE SEQUENCE</scope>
</reference>
<evidence type="ECO:0000313" key="2">
    <source>
        <dbReference type="EMBL" id="CAF2136170.1"/>
    </source>
</evidence>
<accession>A0A816WM61</accession>
<name>A0A816WM61_BRANA</name>
<organism evidence="2">
    <name type="scientific">Brassica napus</name>
    <name type="common">Rape</name>
    <dbReference type="NCBI Taxonomy" id="3708"/>
    <lineage>
        <taxon>Eukaryota</taxon>
        <taxon>Viridiplantae</taxon>
        <taxon>Streptophyta</taxon>
        <taxon>Embryophyta</taxon>
        <taxon>Tracheophyta</taxon>
        <taxon>Spermatophyta</taxon>
        <taxon>Magnoliopsida</taxon>
        <taxon>eudicotyledons</taxon>
        <taxon>Gunneridae</taxon>
        <taxon>Pentapetalae</taxon>
        <taxon>rosids</taxon>
        <taxon>malvids</taxon>
        <taxon>Brassicales</taxon>
        <taxon>Brassicaceae</taxon>
        <taxon>Brassiceae</taxon>
        <taxon>Brassica</taxon>
    </lineage>
</organism>
<feature type="transmembrane region" description="Helical" evidence="1">
    <location>
        <begin position="20"/>
        <end position="37"/>
    </location>
</feature>